<dbReference type="PANTHER" id="PTHR42951:SF4">
    <property type="entry name" value="ACYL-COENZYME A THIOESTERASE MBLAC2"/>
    <property type="match status" value="1"/>
</dbReference>
<evidence type="ECO:0000259" key="1">
    <source>
        <dbReference type="SMART" id="SM00849"/>
    </source>
</evidence>
<dbReference type="Pfam" id="PF00753">
    <property type="entry name" value="Lactamase_B"/>
    <property type="match status" value="1"/>
</dbReference>
<dbReference type="InterPro" id="IPR036866">
    <property type="entry name" value="RibonucZ/Hydroxyglut_hydro"/>
</dbReference>
<accession>A0A9W9BVG4</accession>
<sequence>MSPTNPTTCFSASRLNDTTFVICEDDKWGENPLMYAKLFPSSLVLIDTGCGGAAKDLAAELKSLRTFIETYPVADNADEPLNENGARDYVVICTHCHYDHIGGIEEFTGNESAIWASSFDKDFIQGPGRLPESSLCRLVGMETPNYKVTVWANDGQRLVTNQGEDLGLTLYHTPGHTPDQLAIWDHQERFLFVGDSIYEWAAILFPLEGNVTTYSKTIGKLKKLVQGWNQEIGTANDEAVASRVRMACGHNTRNEDALELLEEVDRVLLAAVEQRIQPADGGVRWGKPSELYEDDNGRISFLGSAADFTALRNNVEVVGEMRKRCGL</sequence>
<evidence type="ECO:0000313" key="3">
    <source>
        <dbReference type="Proteomes" id="UP001140502"/>
    </source>
</evidence>
<comment type="caution">
    <text evidence="2">The sequence shown here is derived from an EMBL/GenBank/DDBJ whole genome shotgun (WGS) entry which is preliminary data.</text>
</comment>
<evidence type="ECO:0000313" key="2">
    <source>
        <dbReference type="EMBL" id="KAJ4329361.1"/>
    </source>
</evidence>
<dbReference type="Proteomes" id="UP001140502">
    <property type="component" value="Unassembled WGS sequence"/>
</dbReference>
<dbReference type="OrthoDB" id="3341310at2759"/>
<keyword evidence="3" id="KW-1185">Reference proteome</keyword>
<dbReference type="PANTHER" id="PTHR42951">
    <property type="entry name" value="METALLO-BETA-LACTAMASE DOMAIN-CONTAINING"/>
    <property type="match status" value="1"/>
</dbReference>
<feature type="domain" description="Metallo-beta-lactamase" evidence="1">
    <location>
        <begin position="29"/>
        <end position="228"/>
    </location>
</feature>
<name>A0A9W9BVG4_9HYPO</name>
<dbReference type="SMART" id="SM00849">
    <property type="entry name" value="Lactamase_B"/>
    <property type="match status" value="1"/>
</dbReference>
<protein>
    <recommendedName>
        <fullName evidence="1">Metallo-beta-lactamase domain-containing protein</fullName>
    </recommendedName>
</protein>
<reference evidence="2" key="1">
    <citation type="submission" date="2022-10" db="EMBL/GenBank/DDBJ databases">
        <title>Tapping the CABI collections for fungal endophytes: first genome assemblies for Collariella, Neodidymelliopsis, Ascochyta clinopodiicola, Didymella pomorum, Didymosphaeria variabile, Neocosmospora piperis and Neocucurbitaria cava.</title>
        <authorList>
            <person name="Hill R."/>
        </authorList>
    </citation>
    <scope>NUCLEOTIDE SEQUENCE</scope>
    <source>
        <strain evidence="2">IMI 366586</strain>
    </source>
</reference>
<gene>
    <name evidence="2" type="ORF">N0V84_000256</name>
</gene>
<proteinExistence type="predicted"/>
<organism evidence="2 3">
    <name type="scientific">Fusarium piperis</name>
    <dbReference type="NCBI Taxonomy" id="1435070"/>
    <lineage>
        <taxon>Eukaryota</taxon>
        <taxon>Fungi</taxon>
        <taxon>Dikarya</taxon>
        <taxon>Ascomycota</taxon>
        <taxon>Pezizomycotina</taxon>
        <taxon>Sordariomycetes</taxon>
        <taxon>Hypocreomycetidae</taxon>
        <taxon>Hypocreales</taxon>
        <taxon>Nectriaceae</taxon>
        <taxon>Fusarium</taxon>
        <taxon>Fusarium solani species complex</taxon>
    </lineage>
</organism>
<dbReference type="SUPFAM" id="SSF56281">
    <property type="entry name" value="Metallo-hydrolase/oxidoreductase"/>
    <property type="match status" value="1"/>
</dbReference>
<dbReference type="Gene3D" id="3.60.15.10">
    <property type="entry name" value="Ribonuclease Z/Hydroxyacylglutathione hydrolase-like"/>
    <property type="match status" value="1"/>
</dbReference>
<dbReference type="EMBL" id="JAPEUR010000002">
    <property type="protein sequence ID" value="KAJ4329361.1"/>
    <property type="molecule type" value="Genomic_DNA"/>
</dbReference>
<dbReference type="InterPro" id="IPR050855">
    <property type="entry name" value="NDM-1-like"/>
</dbReference>
<dbReference type="AlphaFoldDB" id="A0A9W9BVG4"/>
<dbReference type="InterPro" id="IPR001279">
    <property type="entry name" value="Metallo-B-lactamas"/>
</dbReference>